<comment type="caution">
    <text evidence="5">The sequence shown here is derived from an EMBL/GenBank/DDBJ whole genome shotgun (WGS) entry which is preliminary data.</text>
</comment>
<dbReference type="InterPro" id="IPR003439">
    <property type="entry name" value="ABC_transporter-like_ATP-bd"/>
</dbReference>
<dbReference type="InterPro" id="IPR027417">
    <property type="entry name" value="P-loop_NTPase"/>
</dbReference>
<name>A0ABW4V447_9MICO</name>
<evidence type="ECO:0000259" key="4">
    <source>
        <dbReference type="PROSITE" id="PS50893"/>
    </source>
</evidence>
<feature type="domain" description="ABC transporter" evidence="4">
    <location>
        <begin position="21"/>
        <end position="261"/>
    </location>
</feature>
<dbReference type="GO" id="GO:0005524">
    <property type="term" value="F:ATP binding"/>
    <property type="evidence" value="ECO:0007669"/>
    <property type="project" value="UniProtKB-KW"/>
</dbReference>
<proteinExistence type="predicted"/>
<organism evidence="5 6">
    <name type="scientific">Promicromonospora aerolata</name>
    <dbReference type="NCBI Taxonomy" id="195749"/>
    <lineage>
        <taxon>Bacteria</taxon>
        <taxon>Bacillati</taxon>
        <taxon>Actinomycetota</taxon>
        <taxon>Actinomycetes</taxon>
        <taxon>Micrococcales</taxon>
        <taxon>Promicromonosporaceae</taxon>
        <taxon>Promicromonospora</taxon>
    </lineage>
</organism>
<reference evidence="6" key="1">
    <citation type="journal article" date="2019" name="Int. J. Syst. Evol. Microbiol.">
        <title>The Global Catalogue of Microorganisms (GCM) 10K type strain sequencing project: providing services to taxonomists for standard genome sequencing and annotation.</title>
        <authorList>
            <consortium name="The Broad Institute Genomics Platform"/>
            <consortium name="The Broad Institute Genome Sequencing Center for Infectious Disease"/>
            <person name="Wu L."/>
            <person name="Ma J."/>
        </authorList>
    </citation>
    <scope>NUCLEOTIDE SEQUENCE [LARGE SCALE GENOMIC DNA]</scope>
    <source>
        <strain evidence="6">CCM 7043</strain>
    </source>
</reference>
<dbReference type="PANTHER" id="PTHR45772">
    <property type="entry name" value="CONSERVED COMPONENT OF ABC TRANSPORTER FOR NATURAL AMINO ACIDS-RELATED"/>
    <property type="match status" value="1"/>
</dbReference>
<evidence type="ECO:0000256" key="2">
    <source>
        <dbReference type="ARBA" id="ARBA00022741"/>
    </source>
</evidence>
<keyword evidence="3 5" id="KW-0067">ATP-binding</keyword>
<keyword evidence="2" id="KW-0547">Nucleotide-binding</keyword>
<evidence type="ECO:0000313" key="5">
    <source>
        <dbReference type="EMBL" id="MFD2024368.1"/>
    </source>
</evidence>
<dbReference type="Gene3D" id="3.40.50.300">
    <property type="entry name" value="P-loop containing nucleotide triphosphate hydrolases"/>
    <property type="match status" value="1"/>
</dbReference>
<dbReference type="InterPro" id="IPR003593">
    <property type="entry name" value="AAA+_ATPase"/>
</dbReference>
<keyword evidence="6" id="KW-1185">Reference proteome</keyword>
<dbReference type="Pfam" id="PF12399">
    <property type="entry name" value="BCA_ABC_TP_C"/>
    <property type="match status" value="1"/>
</dbReference>
<dbReference type="Proteomes" id="UP001597338">
    <property type="component" value="Unassembled WGS sequence"/>
</dbReference>
<accession>A0ABW4V447</accession>
<dbReference type="SUPFAM" id="SSF52540">
    <property type="entry name" value="P-loop containing nucleoside triphosphate hydrolases"/>
    <property type="match status" value="1"/>
</dbReference>
<evidence type="ECO:0000313" key="6">
    <source>
        <dbReference type="Proteomes" id="UP001597338"/>
    </source>
</evidence>
<dbReference type="InterPro" id="IPR032823">
    <property type="entry name" value="BCA_ABC_TP_C"/>
</dbReference>
<protein>
    <submittedName>
        <fullName evidence="5">ABC transporter ATP-binding protein</fullName>
    </submittedName>
</protein>
<keyword evidence="1" id="KW-0813">Transport</keyword>
<dbReference type="InterPro" id="IPR051120">
    <property type="entry name" value="ABC_AA/LPS_Transport"/>
</dbReference>
<evidence type="ECO:0000256" key="1">
    <source>
        <dbReference type="ARBA" id="ARBA00022448"/>
    </source>
</evidence>
<sequence length="263" mass="28359">MSTELRGSEEPAPTARAVPVIQVVSAVVAFGGLRALKGLDLDVARGERLAILGPNGAGKSTLFNVIAGDIRPTEGAVLIEGRDCTFLPSRYRPRLGVVRTYQKARCLDGLTVRENLCLAVAGRRRHQWPLWRSRRDRQLDDAAVAVAEVVWLTDDLGTTAGELSHGQRRQLELGMAMAGDPEVLLLDEPASGLSRGEREQLTELLGSLAGEVTLLLIEHDMDVAFTVAQRVVVMADGEIVAAGDPDQVRSDPVVHEIYLGVEG</sequence>
<dbReference type="CDD" id="cd03219">
    <property type="entry name" value="ABC_Mj1267_LivG_branched"/>
    <property type="match status" value="1"/>
</dbReference>
<dbReference type="EMBL" id="JBHUHF010000001">
    <property type="protein sequence ID" value="MFD2024368.1"/>
    <property type="molecule type" value="Genomic_DNA"/>
</dbReference>
<evidence type="ECO:0000256" key="3">
    <source>
        <dbReference type="ARBA" id="ARBA00022840"/>
    </source>
</evidence>
<dbReference type="PROSITE" id="PS50893">
    <property type="entry name" value="ABC_TRANSPORTER_2"/>
    <property type="match status" value="1"/>
</dbReference>
<dbReference type="Pfam" id="PF00005">
    <property type="entry name" value="ABC_tran"/>
    <property type="match status" value="1"/>
</dbReference>
<dbReference type="RefSeq" id="WP_377196309.1">
    <property type="nucleotide sequence ID" value="NZ_JBHUHF010000001.1"/>
</dbReference>
<dbReference type="SMART" id="SM00382">
    <property type="entry name" value="AAA"/>
    <property type="match status" value="1"/>
</dbReference>
<gene>
    <name evidence="5" type="ORF">ACFSL2_02480</name>
</gene>